<dbReference type="AlphaFoldDB" id="A0A2P5Y9U0"/>
<organism evidence="2 3">
    <name type="scientific">Gossypium barbadense</name>
    <name type="common">Sea Island cotton</name>
    <name type="synonym">Hibiscus barbadensis</name>
    <dbReference type="NCBI Taxonomy" id="3634"/>
    <lineage>
        <taxon>Eukaryota</taxon>
        <taxon>Viridiplantae</taxon>
        <taxon>Streptophyta</taxon>
        <taxon>Embryophyta</taxon>
        <taxon>Tracheophyta</taxon>
        <taxon>Spermatophyta</taxon>
        <taxon>Magnoliopsida</taxon>
        <taxon>eudicotyledons</taxon>
        <taxon>Gunneridae</taxon>
        <taxon>Pentapetalae</taxon>
        <taxon>rosids</taxon>
        <taxon>malvids</taxon>
        <taxon>Malvales</taxon>
        <taxon>Malvaceae</taxon>
        <taxon>Malvoideae</taxon>
        <taxon>Gossypium</taxon>
    </lineage>
</organism>
<reference evidence="2 3" key="1">
    <citation type="submission" date="2015-01" db="EMBL/GenBank/DDBJ databases">
        <title>Genome of allotetraploid Gossypium barbadense reveals genomic plasticity and fiber elongation in cotton evolution.</title>
        <authorList>
            <person name="Chen X."/>
            <person name="Liu X."/>
            <person name="Zhao B."/>
            <person name="Zheng H."/>
            <person name="Hu Y."/>
            <person name="Lu G."/>
            <person name="Yang C."/>
            <person name="Chen J."/>
            <person name="Shan C."/>
            <person name="Zhang L."/>
            <person name="Zhou Y."/>
            <person name="Wang L."/>
            <person name="Guo W."/>
            <person name="Bai Y."/>
            <person name="Ruan J."/>
            <person name="Shangguan X."/>
            <person name="Mao Y."/>
            <person name="Jiang J."/>
            <person name="Zhu Y."/>
            <person name="Lei J."/>
            <person name="Kang H."/>
            <person name="Chen S."/>
            <person name="He X."/>
            <person name="Wang R."/>
            <person name="Wang Y."/>
            <person name="Chen J."/>
            <person name="Wang L."/>
            <person name="Yu S."/>
            <person name="Wang B."/>
            <person name="Wei J."/>
            <person name="Song S."/>
            <person name="Lu X."/>
            <person name="Gao Z."/>
            <person name="Gu W."/>
            <person name="Deng X."/>
            <person name="Ma D."/>
            <person name="Wang S."/>
            <person name="Liang W."/>
            <person name="Fang L."/>
            <person name="Cai C."/>
            <person name="Zhu X."/>
            <person name="Zhou B."/>
            <person name="Zhang Y."/>
            <person name="Chen Z."/>
            <person name="Xu S."/>
            <person name="Zhu R."/>
            <person name="Wang S."/>
            <person name="Zhang T."/>
            <person name="Zhao G."/>
        </authorList>
    </citation>
    <scope>NUCLEOTIDE SEQUENCE [LARGE SCALE GENOMIC DNA]</scope>
    <source>
        <strain evidence="3">cv. Xinhai21</strain>
        <tissue evidence="2">Leaf</tissue>
    </source>
</reference>
<evidence type="ECO:0000313" key="3">
    <source>
        <dbReference type="Proteomes" id="UP000239757"/>
    </source>
</evidence>
<evidence type="ECO:0000313" key="2">
    <source>
        <dbReference type="EMBL" id="PPS12357.1"/>
    </source>
</evidence>
<sequence length="77" mass="8443">MVVPKIMGRPLLRCAWEWLRVTSAPTSSKLTLRIFVGSTMGVVGWPPLVERVEKKEEGRGGAGRARLTAVRNTRGAP</sequence>
<protein>
    <submittedName>
        <fullName evidence="2">Uncharacterized protein</fullName>
    </submittedName>
</protein>
<dbReference type="Proteomes" id="UP000239757">
    <property type="component" value="Unassembled WGS sequence"/>
</dbReference>
<name>A0A2P5Y9U0_GOSBA</name>
<gene>
    <name evidence="2" type="ORF">GOBAR_AA08285</name>
</gene>
<evidence type="ECO:0000256" key="1">
    <source>
        <dbReference type="SAM" id="MobiDB-lite"/>
    </source>
</evidence>
<accession>A0A2P5Y9U0</accession>
<proteinExistence type="predicted"/>
<dbReference type="EMBL" id="KZ663494">
    <property type="protein sequence ID" value="PPS12357.1"/>
    <property type="molecule type" value="Genomic_DNA"/>
</dbReference>
<feature type="region of interest" description="Disordered" evidence="1">
    <location>
        <begin position="55"/>
        <end position="77"/>
    </location>
</feature>